<dbReference type="InterPro" id="IPR022789">
    <property type="entry name" value="ParD"/>
</dbReference>
<dbReference type="GO" id="GO:0006355">
    <property type="term" value="P:regulation of DNA-templated transcription"/>
    <property type="evidence" value="ECO:0007669"/>
    <property type="project" value="InterPro"/>
</dbReference>
<evidence type="ECO:0000256" key="4">
    <source>
        <dbReference type="ARBA" id="ARBA00037106"/>
    </source>
</evidence>
<sequence>MATMNISLPSPMKDWVEEQANSGLYSNASDYVRDLIRQDQKAKLARFQALVSEGVQSGPGDMTMEQIEQAALDKLKG</sequence>
<reference evidence="5" key="2">
    <citation type="submission" date="2023-01" db="EMBL/GenBank/DDBJ databases">
        <title>Draft genome sequence of Paraferrimonas sedimenticola strain NBRC 101628.</title>
        <authorList>
            <person name="Sun Q."/>
            <person name="Mori K."/>
        </authorList>
    </citation>
    <scope>NUCLEOTIDE SEQUENCE</scope>
    <source>
        <strain evidence="5">NBRC 101628</strain>
    </source>
</reference>
<comment type="function">
    <text evidence="4">Antitoxin component of a type II toxin-antitoxin (TA) system. Neutralizes the effect of toxin ParE.</text>
</comment>
<dbReference type="InterPro" id="IPR038296">
    <property type="entry name" value="ParD_sf"/>
</dbReference>
<dbReference type="AlphaFoldDB" id="A0AA37RVC7"/>
<dbReference type="SUPFAM" id="SSF47598">
    <property type="entry name" value="Ribbon-helix-helix"/>
    <property type="match status" value="1"/>
</dbReference>
<evidence type="ECO:0000313" key="5">
    <source>
        <dbReference type="EMBL" id="GLP96000.1"/>
    </source>
</evidence>
<evidence type="ECO:0000256" key="2">
    <source>
        <dbReference type="ARBA" id="ARBA00017940"/>
    </source>
</evidence>
<gene>
    <name evidence="5" type="ORF">GCM10007895_13060</name>
</gene>
<comment type="caution">
    <text evidence="5">The sequence shown here is derived from an EMBL/GenBank/DDBJ whole genome shotgun (WGS) entry which is preliminary data.</text>
</comment>
<dbReference type="Gene3D" id="6.10.10.120">
    <property type="entry name" value="Antitoxin ParD1-like"/>
    <property type="match status" value="1"/>
</dbReference>
<dbReference type="NCBIfam" id="TIGR02606">
    <property type="entry name" value="antidote_CC2985"/>
    <property type="match status" value="1"/>
</dbReference>
<evidence type="ECO:0000256" key="1">
    <source>
        <dbReference type="ARBA" id="ARBA00008580"/>
    </source>
</evidence>
<evidence type="ECO:0000256" key="3">
    <source>
        <dbReference type="ARBA" id="ARBA00022649"/>
    </source>
</evidence>
<accession>A0AA37RVC7</accession>
<evidence type="ECO:0000313" key="6">
    <source>
        <dbReference type="Proteomes" id="UP001161422"/>
    </source>
</evidence>
<dbReference type="EMBL" id="BSNC01000004">
    <property type="protein sequence ID" value="GLP96000.1"/>
    <property type="molecule type" value="Genomic_DNA"/>
</dbReference>
<reference evidence="5" key="1">
    <citation type="journal article" date="2014" name="Int. J. Syst. Evol. Microbiol.">
        <title>Complete genome sequence of Corynebacterium casei LMG S-19264T (=DSM 44701T), isolated from a smear-ripened cheese.</title>
        <authorList>
            <consortium name="US DOE Joint Genome Institute (JGI-PGF)"/>
            <person name="Walter F."/>
            <person name="Albersmeier A."/>
            <person name="Kalinowski J."/>
            <person name="Ruckert C."/>
        </authorList>
    </citation>
    <scope>NUCLEOTIDE SEQUENCE</scope>
    <source>
        <strain evidence="5">NBRC 101628</strain>
    </source>
</reference>
<dbReference type="PANTHER" id="PTHR36582:SF2">
    <property type="entry name" value="ANTITOXIN PARD"/>
    <property type="match status" value="1"/>
</dbReference>
<keyword evidence="6" id="KW-1185">Reference proteome</keyword>
<dbReference type="RefSeq" id="WP_095507283.1">
    <property type="nucleotide sequence ID" value="NZ_NRIR01000017.1"/>
</dbReference>
<proteinExistence type="inferred from homology"/>
<dbReference type="InterPro" id="IPR010985">
    <property type="entry name" value="Ribbon_hlx_hlx"/>
</dbReference>
<dbReference type="CDD" id="cd22231">
    <property type="entry name" value="RHH_NikR_HicB-like"/>
    <property type="match status" value="1"/>
</dbReference>
<protein>
    <recommendedName>
        <fullName evidence="2">Antitoxin ParD</fullName>
    </recommendedName>
</protein>
<dbReference type="PANTHER" id="PTHR36582">
    <property type="entry name" value="ANTITOXIN PARD"/>
    <property type="match status" value="1"/>
</dbReference>
<organism evidence="5 6">
    <name type="scientific">Paraferrimonas sedimenticola</name>
    <dbReference type="NCBI Taxonomy" id="375674"/>
    <lineage>
        <taxon>Bacteria</taxon>
        <taxon>Pseudomonadati</taxon>
        <taxon>Pseudomonadota</taxon>
        <taxon>Gammaproteobacteria</taxon>
        <taxon>Alteromonadales</taxon>
        <taxon>Ferrimonadaceae</taxon>
        <taxon>Paraferrimonas</taxon>
    </lineage>
</organism>
<comment type="similarity">
    <text evidence="1">Belongs to the ParD antitoxin family.</text>
</comment>
<dbReference type="Proteomes" id="UP001161422">
    <property type="component" value="Unassembled WGS sequence"/>
</dbReference>
<keyword evidence="3" id="KW-1277">Toxin-antitoxin system</keyword>
<name>A0AA37RVC7_9GAMM</name>